<accession>A0A523UW31</accession>
<gene>
    <name evidence="7" type="ORF">E3J62_04035</name>
</gene>
<dbReference type="InterPro" id="IPR018527">
    <property type="entry name" value="Rubredoxin_Fe_BS"/>
</dbReference>
<dbReference type="SUPFAM" id="SSF57802">
    <property type="entry name" value="Rubredoxin-like"/>
    <property type="match status" value="1"/>
</dbReference>
<dbReference type="InterPro" id="IPR024934">
    <property type="entry name" value="Rubredoxin-like_dom"/>
</dbReference>
<dbReference type="Pfam" id="PF01613">
    <property type="entry name" value="Flavin_Reduct"/>
    <property type="match status" value="1"/>
</dbReference>
<evidence type="ECO:0000313" key="8">
    <source>
        <dbReference type="Proteomes" id="UP000315525"/>
    </source>
</evidence>
<dbReference type="Pfam" id="PF00301">
    <property type="entry name" value="Rubredoxin"/>
    <property type="match status" value="1"/>
</dbReference>
<evidence type="ECO:0000256" key="2">
    <source>
        <dbReference type="ARBA" id="ARBA00022723"/>
    </source>
</evidence>
<dbReference type="PROSITE" id="PS50903">
    <property type="entry name" value="RUBREDOXIN_LIKE"/>
    <property type="match status" value="1"/>
</dbReference>
<dbReference type="AlphaFoldDB" id="A0A523UW31"/>
<dbReference type="Proteomes" id="UP000315525">
    <property type="component" value="Unassembled WGS sequence"/>
</dbReference>
<dbReference type="GO" id="GO:0010181">
    <property type="term" value="F:FMN binding"/>
    <property type="evidence" value="ECO:0007669"/>
    <property type="project" value="InterPro"/>
</dbReference>
<keyword evidence="1" id="KW-0813">Transport</keyword>
<dbReference type="CDD" id="cd00730">
    <property type="entry name" value="rubredoxin"/>
    <property type="match status" value="1"/>
</dbReference>
<dbReference type="GO" id="GO:0043448">
    <property type="term" value="P:alkane catabolic process"/>
    <property type="evidence" value="ECO:0007669"/>
    <property type="project" value="TreeGrafter"/>
</dbReference>
<dbReference type="PROSITE" id="PS00202">
    <property type="entry name" value="RUBREDOXIN"/>
    <property type="match status" value="1"/>
</dbReference>
<evidence type="ECO:0000313" key="7">
    <source>
        <dbReference type="EMBL" id="TET46549.1"/>
    </source>
</evidence>
<comment type="caution">
    <text evidence="7">The sequence shown here is derived from an EMBL/GenBank/DDBJ whole genome shotgun (WGS) entry which is preliminary data.</text>
</comment>
<dbReference type="InterPro" id="IPR002563">
    <property type="entry name" value="Flavin_Rdtase-like_dom"/>
</dbReference>
<dbReference type="InterPro" id="IPR012349">
    <property type="entry name" value="Split_barrel_FMN-bd"/>
</dbReference>
<evidence type="ECO:0000256" key="1">
    <source>
        <dbReference type="ARBA" id="ARBA00022448"/>
    </source>
</evidence>
<dbReference type="FunFam" id="2.20.28.10:FF:000001">
    <property type="entry name" value="Rubredoxin"/>
    <property type="match status" value="1"/>
</dbReference>
<dbReference type="NCBIfam" id="NF045768">
    <property type="entry name" value="RubredRD"/>
    <property type="match status" value="1"/>
</dbReference>
<dbReference type="GO" id="GO:0016646">
    <property type="term" value="F:oxidoreductase activity, acting on the CH-NH group of donors, NAD or NADP as acceptor"/>
    <property type="evidence" value="ECO:0007669"/>
    <property type="project" value="UniProtKB-ARBA"/>
</dbReference>
<keyword evidence="4" id="KW-0408">Iron</keyword>
<dbReference type="InterPro" id="IPR024935">
    <property type="entry name" value="Rubredoxin_dom"/>
</dbReference>
<keyword evidence="3" id="KW-0249">Electron transport</keyword>
<dbReference type="SUPFAM" id="SSF50475">
    <property type="entry name" value="FMN-binding split barrel"/>
    <property type="match status" value="1"/>
</dbReference>
<organism evidence="7 8">
    <name type="scientific">candidate division TA06 bacterium</name>
    <dbReference type="NCBI Taxonomy" id="2250710"/>
    <lineage>
        <taxon>Bacteria</taxon>
        <taxon>Bacteria division TA06</taxon>
    </lineage>
</organism>
<dbReference type="InterPro" id="IPR050526">
    <property type="entry name" value="Rubredoxin_ET"/>
</dbReference>
<evidence type="ECO:0000256" key="3">
    <source>
        <dbReference type="ARBA" id="ARBA00022982"/>
    </source>
</evidence>
<dbReference type="PANTHER" id="PTHR47627">
    <property type="entry name" value="RUBREDOXIN"/>
    <property type="match status" value="1"/>
</dbReference>
<name>A0A523UW31_UNCT6</name>
<dbReference type="GO" id="GO:0009055">
    <property type="term" value="F:electron transfer activity"/>
    <property type="evidence" value="ECO:0007669"/>
    <property type="project" value="TreeGrafter"/>
</dbReference>
<protein>
    <submittedName>
        <fullName evidence="7">High molecular weight rubredoxin</fullName>
    </submittedName>
</protein>
<feature type="region of interest" description="Disordered" evidence="5">
    <location>
        <begin position="157"/>
        <end position="178"/>
    </location>
</feature>
<evidence type="ECO:0000259" key="6">
    <source>
        <dbReference type="PROSITE" id="PS50903"/>
    </source>
</evidence>
<feature type="compositionally biased region" description="Basic and acidic residues" evidence="5">
    <location>
        <begin position="168"/>
        <end position="177"/>
    </location>
</feature>
<keyword evidence="2" id="KW-0479">Metal-binding</keyword>
<dbReference type="GO" id="GO:0005506">
    <property type="term" value="F:iron ion binding"/>
    <property type="evidence" value="ECO:0007669"/>
    <property type="project" value="InterPro"/>
</dbReference>
<evidence type="ECO:0000256" key="4">
    <source>
        <dbReference type="ARBA" id="ARBA00023004"/>
    </source>
</evidence>
<proteinExistence type="predicted"/>
<dbReference type="Gene3D" id="2.30.110.10">
    <property type="entry name" value="Electron Transport, Fmn-binding Protein, Chain A"/>
    <property type="match status" value="1"/>
</dbReference>
<dbReference type="EMBL" id="SOJN01000049">
    <property type="protein sequence ID" value="TET46549.1"/>
    <property type="molecule type" value="Genomic_DNA"/>
</dbReference>
<evidence type="ECO:0000256" key="5">
    <source>
        <dbReference type="SAM" id="MobiDB-lite"/>
    </source>
</evidence>
<dbReference type="PRINTS" id="PR00163">
    <property type="entry name" value="RUBREDOXIN"/>
</dbReference>
<dbReference type="Gene3D" id="2.20.28.10">
    <property type="match status" value="1"/>
</dbReference>
<reference evidence="7 8" key="1">
    <citation type="submission" date="2019-03" db="EMBL/GenBank/DDBJ databases">
        <title>Metabolic potential of uncultured bacteria and archaea associated with petroleum seepage in deep-sea sediments.</title>
        <authorList>
            <person name="Dong X."/>
            <person name="Hubert C."/>
        </authorList>
    </citation>
    <scope>NUCLEOTIDE SEQUENCE [LARGE SCALE GENOMIC DNA]</scope>
    <source>
        <strain evidence="7">E44_bin18</strain>
    </source>
</reference>
<feature type="domain" description="Rubredoxin-like" evidence="6">
    <location>
        <begin position="183"/>
        <end position="234"/>
    </location>
</feature>
<dbReference type="PANTHER" id="PTHR47627:SF1">
    <property type="entry name" value="RUBREDOXIN-1-RELATED"/>
    <property type="match status" value="1"/>
</dbReference>
<sequence>MDLKALFDLSYGLYVVCSHSDEKLNGQIANAVFQVTAEPPRLAVSISKNNLTHEYISNSGVFSISVLDVSTPMEFIGLFGFRSGRDVDKLSQVGYEKGTTGCPCVMDNALSMIEARMIGQLDAGSHTIFLGEVVSARVLQGGTPLTYADYHQIKKGKAPKNAPTYRGGVEEKEEKPEGAGTGMKKFVCDVCGYVYDPAQGDPEHGVAAGTAFEDLPDDWVCPVCGAGKGQFSPQD</sequence>
<dbReference type="SMART" id="SM00903">
    <property type="entry name" value="Flavin_Reduct"/>
    <property type="match status" value="1"/>
</dbReference>